<feature type="compositionally biased region" description="Low complexity" evidence="1">
    <location>
        <begin position="9"/>
        <end position="21"/>
    </location>
</feature>
<reference evidence="2" key="1">
    <citation type="journal article" date="2020" name="Nature">
        <title>Giant virus diversity and host interactions through global metagenomics.</title>
        <authorList>
            <person name="Schulz F."/>
            <person name="Roux S."/>
            <person name="Paez-Espino D."/>
            <person name="Jungbluth S."/>
            <person name="Walsh D.A."/>
            <person name="Denef V.J."/>
            <person name="McMahon K.D."/>
            <person name="Konstantinidis K.T."/>
            <person name="Eloe-Fadrosh E.A."/>
            <person name="Kyrpides N.C."/>
            <person name="Woyke T."/>
        </authorList>
    </citation>
    <scope>NUCLEOTIDE SEQUENCE</scope>
    <source>
        <strain evidence="2">GVMAG-M-3300023179-90</strain>
    </source>
</reference>
<organism evidence="2">
    <name type="scientific">viral metagenome</name>
    <dbReference type="NCBI Taxonomy" id="1070528"/>
    <lineage>
        <taxon>unclassified sequences</taxon>
        <taxon>metagenomes</taxon>
        <taxon>organismal metagenomes</taxon>
    </lineage>
</organism>
<sequence length="112" mass="12439">MSKAPEQTASSSANSAPAQPSYRLPENTTLAHAAKLSIVEDKPIMMDYWTSSLSKSVLIGVKENQEKLLVKSEEEYTSPIAKIYKVGKEYIIMTENSIYIVDVEIPTKRISS</sequence>
<protein>
    <submittedName>
        <fullName evidence="2">Uncharacterized protein</fullName>
    </submittedName>
</protein>
<proteinExistence type="predicted"/>
<dbReference type="EMBL" id="MN739920">
    <property type="protein sequence ID" value="QHT77619.1"/>
    <property type="molecule type" value="Genomic_DNA"/>
</dbReference>
<feature type="region of interest" description="Disordered" evidence="1">
    <location>
        <begin position="1"/>
        <end position="24"/>
    </location>
</feature>
<evidence type="ECO:0000256" key="1">
    <source>
        <dbReference type="SAM" id="MobiDB-lite"/>
    </source>
</evidence>
<name>A0A6C0HAT9_9ZZZZ</name>
<evidence type="ECO:0000313" key="2">
    <source>
        <dbReference type="EMBL" id="QHT77619.1"/>
    </source>
</evidence>
<accession>A0A6C0HAT9</accession>
<dbReference type="AlphaFoldDB" id="A0A6C0HAT9"/>